<dbReference type="GO" id="GO:0019632">
    <property type="term" value="P:shikimate metabolic process"/>
    <property type="evidence" value="ECO:0007669"/>
    <property type="project" value="TreeGrafter"/>
</dbReference>
<dbReference type="RefSeq" id="WP_076624641.1">
    <property type="nucleotide sequence ID" value="NZ_BMEW01000001.1"/>
</dbReference>
<organism evidence="5 6">
    <name type="scientific">Salipiger profundus</name>
    <dbReference type="NCBI Taxonomy" id="1229727"/>
    <lineage>
        <taxon>Bacteria</taxon>
        <taxon>Pseudomonadati</taxon>
        <taxon>Pseudomonadota</taxon>
        <taxon>Alphaproteobacteria</taxon>
        <taxon>Rhodobacterales</taxon>
        <taxon>Roseobacteraceae</taxon>
        <taxon>Salipiger</taxon>
    </lineage>
</organism>
<feature type="domain" description="Shikimate dehydrogenase substrate binding N-terminal" evidence="4">
    <location>
        <begin position="14"/>
        <end position="95"/>
    </location>
</feature>
<dbReference type="GO" id="GO:0004764">
    <property type="term" value="F:shikimate 3-dehydrogenase (NADP+) activity"/>
    <property type="evidence" value="ECO:0007669"/>
    <property type="project" value="UniProtKB-EC"/>
</dbReference>
<comment type="pathway">
    <text evidence="1">Metabolic intermediate biosynthesis; chorismate biosynthesis; chorismate from D-erythrose 4-phosphate and phosphoenolpyruvate: step 4/7.</text>
</comment>
<dbReference type="GO" id="GO:0009423">
    <property type="term" value="P:chorismate biosynthetic process"/>
    <property type="evidence" value="ECO:0007669"/>
    <property type="project" value="TreeGrafter"/>
</dbReference>
<dbReference type="AlphaFoldDB" id="A0A1U7D9R6"/>
<keyword evidence="3" id="KW-0057">Aromatic amino acid biosynthesis</keyword>
<dbReference type="EMBL" id="CP014796">
    <property type="protein sequence ID" value="APX24927.1"/>
    <property type="molecule type" value="Genomic_DNA"/>
</dbReference>
<dbReference type="EC" id="1.1.1.25" evidence="5"/>
<sequence length="269" mass="28347">MTINLNGRTRLYPLLGDPIIYARSPDWLSHHMAKRGMNMISLPMQVPEGQLKTVLDGLAATGNVDGLSLTMPHKVTGFQYCATVTETSRMLGVVAAIRRNKDGSWHGHTTDGDAFVKAQIDNGATIDGAKVLVLGAGGAGSAIVISMLEQGAAEVGVCDTDGSRSEKIVGLLKDKWGEKVYVADNDPTGFDVISNATPMGMEEGDPLPLDTSRLTPEMFVGDVVAGHGETAWIAAAEAAGCRTADGDAMVVAVLDVMCDFLEDAWQAQG</sequence>
<evidence type="ECO:0000259" key="4">
    <source>
        <dbReference type="Pfam" id="PF08501"/>
    </source>
</evidence>
<keyword evidence="3" id="KW-0028">Amino-acid biosynthesis</keyword>
<name>A0A1U7D9R6_9RHOB</name>
<keyword evidence="2 5" id="KW-0560">Oxidoreductase</keyword>
<dbReference type="GO" id="GO:0009073">
    <property type="term" value="P:aromatic amino acid family biosynthetic process"/>
    <property type="evidence" value="ECO:0007669"/>
    <property type="project" value="UniProtKB-KW"/>
</dbReference>
<evidence type="ECO:0000256" key="1">
    <source>
        <dbReference type="ARBA" id="ARBA00004871"/>
    </source>
</evidence>
<dbReference type="GO" id="GO:0050661">
    <property type="term" value="F:NADP binding"/>
    <property type="evidence" value="ECO:0007669"/>
    <property type="project" value="TreeGrafter"/>
</dbReference>
<dbReference type="SUPFAM" id="SSF51735">
    <property type="entry name" value="NAD(P)-binding Rossmann-fold domains"/>
    <property type="match status" value="1"/>
</dbReference>
<dbReference type="KEGG" id="tpro:Ga0080559_TMP4131"/>
<dbReference type="GO" id="GO:0005829">
    <property type="term" value="C:cytosol"/>
    <property type="evidence" value="ECO:0007669"/>
    <property type="project" value="TreeGrafter"/>
</dbReference>
<dbReference type="InterPro" id="IPR022893">
    <property type="entry name" value="Shikimate_DH_fam"/>
</dbReference>
<dbReference type="InterPro" id="IPR036291">
    <property type="entry name" value="NAD(P)-bd_dom_sf"/>
</dbReference>
<evidence type="ECO:0000256" key="3">
    <source>
        <dbReference type="ARBA" id="ARBA00023141"/>
    </source>
</evidence>
<dbReference type="InterPro" id="IPR013708">
    <property type="entry name" value="Shikimate_DH-bd_N"/>
</dbReference>
<dbReference type="SUPFAM" id="SSF53223">
    <property type="entry name" value="Aminoacid dehydrogenase-like, N-terminal domain"/>
    <property type="match status" value="1"/>
</dbReference>
<dbReference type="CDD" id="cd01065">
    <property type="entry name" value="NAD_bind_Shikimate_DH"/>
    <property type="match status" value="1"/>
</dbReference>
<dbReference type="Gene3D" id="3.40.50.720">
    <property type="entry name" value="NAD(P)-binding Rossmann-like Domain"/>
    <property type="match status" value="1"/>
</dbReference>
<dbReference type="InterPro" id="IPR046346">
    <property type="entry name" value="Aminoacid_DH-like_N_sf"/>
</dbReference>
<protein>
    <submittedName>
        <fullName evidence="5">Shikimate dehydrogenase</fullName>
        <ecNumber evidence="5">1.1.1.25</ecNumber>
    </submittedName>
</protein>
<accession>A0A1U7D9R6</accession>
<reference evidence="5 6" key="1">
    <citation type="submission" date="2016-03" db="EMBL/GenBank/DDBJ databases">
        <title>Deep-sea bacteria in the southern Pacific.</title>
        <authorList>
            <person name="Tang K."/>
        </authorList>
    </citation>
    <scope>NUCLEOTIDE SEQUENCE [LARGE SCALE GENOMIC DNA]</scope>
    <source>
        <strain evidence="5 6">JLT2016</strain>
    </source>
</reference>
<dbReference type="Gene3D" id="3.40.50.10860">
    <property type="entry name" value="Leucine Dehydrogenase, chain A, domain 1"/>
    <property type="match status" value="1"/>
</dbReference>
<gene>
    <name evidence="5" type="ORF">Ga0080559_TMP4131</name>
</gene>
<keyword evidence="6" id="KW-1185">Reference proteome</keyword>
<dbReference type="PANTHER" id="PTHR21089">
    <property type="entry name" value="SHIKIMATE DEHYDROGENASE"/>
    <property type="match status" value="1"/>
</dbReference>
<dbReference type="OrthoDB" id="7873617at2"/>
<evidence type="ECO:0000256" key="2">
    <source>
        <dbReference type="ARBA" id="ARBA00023002"/>
    </source>
</evidence>
<dbReference type="Proteomes" id="UP000186559">
    <property type="component" value="Chromosome"/>
</dbReference>
<dbReference type="STRING" id="1229727.Ga0080559_TMP4131"/>
<proteinExistence type="predicted"/>
<dbReference type="Pfam" id="PF08501">
    <property type="entry name" value="Shikimate_dh_N"/>
    <property type="match status" value="1"/>
</dbReference>
<evidence type="ECO:0000313" key="6">
    <source>
        <dbReference type="Proteomes" id="UP000186559"/>
    </source>
</evidence>
<dbReference type="PANTHER" id="PTHR21089:SF1">
    <property type="entry name" value="BIFUNCTIONAL 3-DEHYDROQUINATE DEHYDRATASE_SHIKIMATE DEHYDROGENASE, CHLOROPLASTIC"/>
    <property type="match status" value="1"/>
</dbReference>
<evidence type="ECO:0000313" key="5">
    <source>
        <dbReference type="EMBL" id="APX24927.1"/>
    </source>
</evidence>